<dbReference type="AlphaFoldDB" id="A0A2H1E749"/>
<dbReference type="Proteomes" id="UP000231564">
    <property type="component" value="Chromosome MARIT"/>
</dbReference>
<name>A0A2H1E749_9FLAO</name>
<evidence type="ECO:0000313" key="2">
    <source>
        <dbReference type="Proteomes" id="UP000231564"/>
    </source>
</evidence>
<gene>
    <name evidence="1" type="ORF">MARIT_0701</name>
</gene>
<proteinExistence type="predicted"/>
<dbReference type="KEGG" id="tmar:MARIT_0701"/>
<reference evidence="1 2" key="1">
    <citation type="submission" date="2016-11" db="EMBL/GenBank/DDBJ databases">
        <authorList>
            <person name="Jaros S."/>
            <person name="Januszkiewicz K."/>
            <person name="Wedrychowicz H."/>
        </authorList>
    </citation>
    <scope>NUCLEOTIDE SEQUENCE [LARGE SCALE GENOMIC DNA]</scope>
    <source>
        <strain evidence="1">NCIMB 2154T</strain>
    </source>
</reference>
<dbReference type="EMBL" id="LT634361">
    <property type="protein sequence ID" value="SFZ80596.1"/>
    <property type="molecule type" value="Genomic_DNA"/>
</dbReference>
<organism evidence="1 2">
    <name type="scientific">Tenacibaculum maritimum NCIMB 2154</name>
    <dbReference type="NCBI Taxonomy" id="1349785"/>
    <lineage>
        <taxon>Bacteria</taxon>
        <taxon>Pseudomonadati</taxon>
        <taxon>Bacteroidota</taxon>
        <taxon>Flavobacteriia</taxon>
        <taxon>Flavobacteriales</taxon>
        <taxon>Flavobacteriaceae</taxon>
        <taxon>Tenacibaculum</taxon>
    </lineage>
</organism>
<dbReference type="OrthoDB" id="1192343at2"/>
<evidence type="ECO:0000313" key="1">
    <source>
        <dbReference type="EMBL" id="SFZ80596.1"/>
    </source>
</evidence>
<sequence length="188" mass="22115">MNRFKIITLSITICLIGCKSSKGNLEATLLESQQKVVILLNKKYKKIALIELPLKVQLTNNSYSSKTFASIQYKYLPYEKGIGNPLYIEKNNTLIRIKQATKKYLAPLEKKEYIIYTRHRMDTSKYIQQQFKPYIDMMMAKKTDTLTIGTINQFKQKHRKLLLSLTKQDRIYINIWKSKNDISIPVKW</sequence>
<protein>
    <submittedName>
        <fullName evidence="1">Uncharacterized protein</fullName>
    </submittedName>
</protein>
<keyword evidence="2" id="KW-1185">Reference proteome</keyword>
<accession>A0A2H1E749</accession>